<dbReference type="Gene3D" id="1.10.510.10">
    <property type="entry name" value="Transferase(Phosphotransferase) domain 1"/>
    <property type="match status" value="1"/>
</dbReference>
<dbReference type="SMART" id="SM00133">
    <property type="entry name" value="S_TK_X"/>
    <property type="match status" value="1"/>
</dbReference>
<dbReference type="GO" id="GO:0004674">
    <property type="term" value="F:protein serine/threonine kinase activity"/>
    <property type="evidence" value="ECO:0007669"/>
    <property type="project" value="UniProtKB-KW"/>
</dbReference>
<dbReference type="InterPro" id="IPR000719">
    <property type="entry name" value="Prot_kinase_dom"/>
</dbReference>
<evidence type="ECO:0000256" key="1">
    <source>
        <dbReference type="ARBA" id="ARBA00022527"/>
    </source>
</evidence>
<evidence type="ECO:0000313" key="9">
    <source>
        <dbReference type="Proteomes" id="UP000281553"/>
    </source>
</evidence>
<dbReference type="PROSITE" id="PS00108">
    <property type="entry name" value="PROTEIN_KINASE_ST"/>
    <property type="match status" value="1"/>
</dbReference>
<evidence type="ECO:0000259" key="6">
    <source>
        <dbReference type="PROSITE" id="PS50011"/>
    </source>
</evidence>
<organism evidence="8 9">
    <name type="scientific">Dibothriocephalus latus</name>
    <name type="common">Fish tapeworm</name>
    <name type="synonym">Diphyllobothrium latum</name>
    <dbReference type="NCBI Taxonomy" id="60516"/>
    <lineage>
        <taxon>Eukaryota</taxon>
        <taxon>Metazoa</taxon>
        <taxon>Spiralia</taxon>
        <taxon>Lophotrochozoa</taxon>
        <taxon>Platyhelminthes</taxon>
        <taxon>Cestoda</taxon>
        <taxon>Eucestoda</taxon>
        <taxon>Diphyllobothriidea</taxon>
        <taxon>Diphyllobothriidae</taxon>
        <taxon>Dibothriocephalus</taxon>
    </lineage>
</organism>
<dbReference type="InterPro" id="IPR000961">
    <property type="entry name" value="AGC-kinase_C"/>
</dbReference>
<evidence type="ECO:0000259" key="7">
    <source>
        <dbReference type="PROSITE" id="PS51285"/>
    </source>
</evidence>
<evidence type="ECO:0000256" key="2">
    <source>
        <dbReference type="ARBA" id="ARBA00022679"/>
    </source>
</evidence>
<accession>A0A3P7LHZ2</accession>
<dbReference type="Pfam" id="PF00069">
    <property type="entry name" value="Pkinase"/>
    <property type="match status" value="1"/>
</dbReference>
<keyword evidence="3" id="KW-0547">Nucleotide-binding</keyword>
<dbReference type="GO" id="GO:0005524">
    <property type="term" value="F:ATP binding"/>
    <property type="evidence" value="ECO:0007669"/>
    <property type="project" value="UniProtKB-KW"/>
</dbReference>
<name>A0A3P7LHZ2_DIBLA</name>
<dbReference type="PROSITE" id="PS51285">
    <property type="entry name" value="AGC_KINASE_CTER"/>
    <property type="match status" value="1"/>
</dbReference>
<dbReference type="Proteomes" id="UP000281553">
    <property type="component" value="Unassembled WGS sequence"/>
</dbReference>
<evidence type="ECO:0000256" key="5">
    <source>
        <dbReference type="ARBA" id="ARBA00022840"/>
    </source>
</evidence>
<feature type="domain" description="Protein kinase" evidence="6">
    <location>
        <begin position="73"/>
        <end position="346"/>
    </location>
</feature>
<sequence length="413" mass="47128">MAELSFMSVDHDIDMSTVEMDIDEKVSESSCVEQNTTEDVPNFERIEKNIENFAEQIERRTGTETVEICEETVNPHGKVNAEDFNVLKVFLVQRATESSDKGKFYAMKVLKKARLVCNEKNTAHTVSERNILEVLRHPFLVRLHYAFQNRSNLYIVLEYCPGGELFRYLEREGFLMEDAACFYISEIALAIGHLHSLGIIYRDLKPENILLDKAGHVKLTDFGLSKEGACTTNTFCGTIEYMAPEIIRCAGHGKAVDWWSLGTLLFDMLSGGPPFSQEENKKATAEKVNHVLHFTIFLQILKSQVKFPPSFSTEAMSLIRGLLKKDPKERLGAKNDVEEIKQHRFFKRYDVNWTDVYDRKMEPPFRPELLSDSDVSMFDPTFTGLQPIVSPGNADESVPGDLFQVNFPFIRNL</sequence>
<feature type="domain" description="AGC-kinase C-terminal" evidence="7">
    <location>
        <begin position="349"/>
        <end position="413"/>
    </location>
</feature>
<keyword evidence="5" id="KW-0067">ATP-binding</keyword>
<protein>
    <recommendedName>
        <fullName evidence="10">Non-specific serine/threonine protein kinase</fullName>
    </recommendedName>
</protein>
<keyword evidence="4" id="KW-0418">Kinase</keyword>
<dbReference type="PROSITE" id="PS50011">
    <property type="entry name" value="PROTEIN_KINASE_DOM"/>
    <property type="match status" value="1"/>
</dbReference>
<dbReference type="OrthoDB" id="63267at2759"/>
<proteinExistence type="predicted"/>
<dbReference type="AlphaFoldDB" id="A0A3P7LHZ2"/>
<dbReference type="SUPFAM" id="SSF56112">
    <property type="entry name" value="Protein kinase-like (PK-like)"/>
    <property type="match status" value="1"/>
</dbReference>
<evidence type="ECO:0000313" key="8">
    <source>
        <dbReference type="EMBL" id="VDN09508.1"/>
    </source>
</evidence>
<dbReference type="InterPro" id="IPR011009">
    <property type="entry name" value="Kinase-like_dom_sf"/>
</dbReference>
<evidence type="ECO:0000256" key="4">
    <source>
        <dbReference type="ARBA" id="ARBA00022777"/>
    </source>
</evidence>
<evidence type="ECO:0000256" key="3">
    <source>
        <dbReference type="ARBA" id="ARBA00022741"/>
    </source>
</evidence>
<gene>
    <name evidence="8" type="ORF">DILT_LOCUS5339</name>
</gene>
<keyword evidence="2" id="KW-0808">Transferase</keyword>
<dbReference type="EMBL" id="UYRU01047199">
    <property type="protein sequence ID" value="VDN09508.1"/>
    <property type="molecule type" value="Genomic_DNA"/>
</dbReference>
<dbReference type="FunFam" id="1.10.510.10:FF:000008">
    <property type="entry name" value="Non-specific serine/threonine protein kinase"/>
    <property type="match status" value="1"/>
</dbReference>
<keyword evidence="1" id="KW-0723">Serine/threonine-protein kinase</keyword>
<dbReference type="PANTHER" id="PTHR24351">
    <property type="entry name" value="RIBOSOMAL PROTEIN S6 KINASE"/>
    <property type="match status" value="1"/>
</dbReference>
<reference evidence="8 9" key="1">
    <citation type="submission" date="2018-11" db="EMBL/GenBank/DDBJ databases">
        <authorList>
            <consortium name="Pathogen Informatics"/>
        </authorList>
    </citation>
    <scope>NUCLEOTIDE SEQUENCE [LARGE SCALE GENOMIC DNA]</scope>
</reference>
<dbReference type="Gene3D" id="3.30.200.20">
    <property type="entry name" value="Phosphorylase Kinase, domain 1"/>
    <property type="match status" value="1"/>
</dbReference>
<dbReference type="InterPro" id="IPR008271">
    <property type="entry name" value="Ser/Thr_kinase_AS"/>
</dbReference>
<dbReference type="SMART" id="SM00220">
    <property type="entry name" value="S_TKc"/>
    <property type="match status" value="1"/>
</dbReference>
<keyword evidence="9" id="KW-1185">Reference proteome</keyword>
<evidence type="ECO:0008006" key="10">
    <source>
        <dbReference type="Google" id="ProtNLM"/>
    </source>
</evidence>